<dbReference type="InterPro" id="IPR026444">
    <property type="entry name" value="Secre_tail"/>
</dbReference>
<accession>A0A246FNK8</accession>
<dbReference type="AlphaFoldDB" id="A0A246FNK8"/>
<keyword evidence="3" id="KW-1185">Reference proteome</keyword>
<dbReference type="NCBIfam" id="TIGR04183">
    <property type="entry name" value="Por_Secre_tail"/>
    <property type="match status" value="1"/>
</dbReference>
<feature type="domain" description="Secretion system C-terminal sorting" evidence="1">
    <location>
        <begin position="4"/>
        <end position="71"/>
    </location>
</feature>
<evidence type="ECO:0000313" key="2">
    <source>
        <dbReference type="EMBL" id="OWP64356.1"/>
    </source>
</evidence>
<reference evidence="2 3" key="1">
    <citation type="submission" date="2017-06" db="EMBL/GenBank/DDBJ databases">
        <title>Hymenobacter amundsenii sp. nov. isolated from regoliths in Antarctica.</title>
        <authorList>
            <person name="Sedlacek I."/>
            <person name="Kralova S."/>
            <person name="Pantucek R."/>
            <person name="Svec P."/>
            <person name="Holochova P."/>
            <person name="Stankova E."/>
            <person name="Vrbovska V."/>
            <person name="Busse H.-J."/>
        </authorList>
    </citation>
    <scope>NUCLEOTIDE SEQUENCE [LARGE SCALE GENOMIC DNA]</scope>
    <source>
        <strain evidence="2 3">CCM 8682</strain>
    </source>
</reference>
<protein>
    <recommendedName>
        <fullName evidence="1">Secretion system C-terminal sorting domain-containing protein</fullName>
    </recommendedName>
</protein>
<proteinExistence type="predicted"/>
<evidence type="ECO:0000313" key="3">
    <source>
        <dbReference type="Proteomes" id="UP000197277"/>
    </source>
</evidence>
<name>A0A246FNK8_9BACT</name>
<dbReference type="Proteomes" id="UP000197277">
    <property type="component" value="Unassembled WGS sequence"/>
</dbReference>
<dbReference type="Pfam" id="PF18962">
    <property type="entry name" value="Por_Secre_tail"/>
    <property type="match status" value="1"/>
</dbReference>
<sequence length="74" mass="7769">MASPNPTTGQLQLTAVAYPRIITFTDAIGRRQKTATLPAGATSFDVTDCSPGLYVLSCTGNGQTQNQRIVITAP</sequence>
<dbReference type="EMBL" id="NIRR01000004">
    <property type="protein sequence ID" value="OWP64356.1"/>
    <property type="molecule type" value="Genomic_DNA"/>
</dbReference>
<comment type="caution">
    <text evidence="2">The sequence shown here is derived from an EMBL/GenBank/DDBJ whole genome shotgun (WGS) entry which is preliminary data.</text>
</comment>
<gene>
    <name evidence="2" type="ORF">CDA63_04810</name>
</gene>
<organism evidence="2 3">
    <name type="scientific">Hymenobacter amundsenii</name>
    <dbReference type="NCBI Taxonomy" id="2006685"/>
    <lineage>
        <taxon>Bacteria</taxon>
        <taxon>Pseudomonadati</taxon>
        <taxon>Bacteroidota</taxon>
        <taxon>Cytophagia</taxon>
        <taxon>Cytophagales</taxon>
        <taxon>Hymenobacteraceae</taxon>
        <taxon>Hymenobacter</taxon>
    </lineage>
</organism>
<evidence type="ECO:0000259" key="1">
    <source>
        <dbReference type="Pfam" id="PF18962"/>
    </source>
</evidence>